<dbReference type="GO" id="GO:0061599">
    <property type="term" value="F:molybdopterin molybdotransferase activity"/>
    <property type="evidence" value="ECO:0007669"/>
    <property type="project" value="UniProtKB-UniRule"/>
</dbReference>
<dbReference type="SUPFAM" id="SSF53218">
    <property type="entry name" value="Molybdenum cofactor biosynthesis proteins"/>
    <property type="match status" value="1"/>
</dbReference>
<dbReference type="Proteomes" id="UP000031631">
    <property type="component" value="Chromosome"/>
</dbReference>
<protein>
    <recommendedName>
        <fullName evidence="11">Molybdopterin molybdenumtransferase</fullName>
        <ecNumber evidence="11">2.10.1.1</ecNumber>
    </recommendedName>
</protein>
<dbReference type="SMART" id="SM00852">
    <property type="entry name" value="MoCF_biosynth"/>
    <property type="match status" value="1"/>
</dbReference>
<gene>
    <name evidence="13" type="ORF">TBH_C0128</name>
</gene>
<keyword evidence="9 11" id="KW-0501">Molybdenum cofactor biosynthesis</keyword>
<keyword evidence="14" id="KW-1185">Reference proteome</keyword>
<dbReference type="Pfam" id="PF03453">
    <property type="entry name" value="MoeA_N"/>
    <property type="match status" value="1"/>
</dbReference>
<evidence type="ECO:0000259" key="12">
    <source>
        <dbReference type="SMART" id="SM00852"/>
    </source>
</evidence>
<dbReference type="InterPro" id="IPR005110">
    <property type="entry name" value="MoeA_linker/N"/>
</dbReference>
<proteinExistence type="inferred from homology"/>
<evidence type="ECO:0000256" key="11">
    <source>
        <dbReference type="RuleBase" id="RU365090"/>
    </source>
</evidence>
<dbReference type="Gene3D" id="3.40.980.10">
    <property type="entry name" value="MoaB/Mog-like domain"/>
    <property type="match status" value="1"/>
</dbReference>
<dbReference type="InterPro" id="IPR036425">
    <property type="entry name" value="MoaB/Mog-like_dom_sf"/>
</dbReference>
<evidence type="ECO:0000256" key="3">
    <source>
        <dbReference type="ARBA" id="ARBA00005046"/>
    </source>
</evidence>
<dbReference type="GO" id="GO:0005829">
    <property type="term" value="C:cytosol"/>
    <property type="evidence" value="ECO:0007669"/>
    <property type="project" value="TreeGrafter"/>
</dbReference>
<dbReference type="Gene3D" id="3.90.105.10">
    <property type="entry name" value="Molybdopterin biosynthesis moea protein, domain 2"/>
    <property type="match status" value="1"/>
</dbReference>
<dbReference type="GO" id="GO:0006777">
    <property type="term" value="P:Mo-molybdopterin cofactor biosynthetic process"/>
    <property type="evidence" value="ECO:0007669"/>
    <property type="project" value="UniProtKB-UniRule"/>
</dbReference>
<sequence>MSGCDCTPSVSDLKPYEEAVELLLSHARPMQDTETLNLHDALGRVLAAPVNSGIDVPGWDNSAMDGYAVRTRDIPAAGTSLRISQRIPAGTAPQALEPGTAARIFTGAPVPEGADAVVMQELTCEQNGEVIINALPQPGAHIRRRGEDIRQNEEIIQPGVRLLPQHLGLAASVGVGQLQVWRRPRVAVLASGDELLMPGQPLKPGMIYNSNLFTLAGMLRALGCEVIDLGQVEDTLEATKAALTNAAGQADLVIASGGVSVGEEDHVKPAVEALGKLNMWKVAIRPGKPVAFGHIGDTPFLGTPGNPVSLFVTFLLFGRPFIRKLAGLSEVMPTTIQATAGFDWNKPDKRREFHRARLEKQADGSDRVSVHPSRSSAVLSSTTWANGLVVLPENQTIKTGDQVQFMPFSELLS</sequence>
<evidence type="ECO:0000256" key="9">
    <source>
        <dbReference type="ARBA" id="ARBA00023150"/>
    </source>
</evidence>
<comment type="cofactor">
    <cofactor evidence="1 11">
        <name>Mg(2+)</name>
        <dbReference type="ChEBI" id="CHEBI:18420"/>
    </cofactor>
</comment>
<dbReference type="NCBIfam" id="NF045515">
    <property type="entry name" value="Glp_gephyrin"/>
    <property type="match status" value="1"/>
</dbReference>
<accession>A0A7U6GGA7</accession>
<organism evidence="13 14">
    <name type="scientific">Thiolapillus brandeum</name>
    <dbReference type="NCBI Taxonomy" id="1076588"/>
    <lineage>
        <taxon>Bacteria</taxon>
        <taxon>Pseudomonadati</taxon>
        <taxon>Pseudomonadota</taxon>
        <taxon>Gammaproteobacteria</taxon>
        <taxon>Chromatiales</taxon>
        <taxon>Sedimenticolaceae</taxon>
        <taxon>Thiolapillus</taxon>
    </lineage>
</organism>
<evidence type="ECO:0000256" key="4">
    <source>
        <dbReference type="ARBA" id="ARBA00010763"/>
    </source>
</evidence>
<comment type="function">
    <text evidence="2 11">Catalyzes the insertion of molybdate into adenylated molybdopterin with the concomitant release of AMP.</text>
</comment>
<keyword evidence="8 11" id="KW-0460">Magnesium</keyword>
<dbReference type="CDD" id="cd00887">
    <property type="entry name" value="MoeA"/>
    <property type="match status" value="1"/>
</dbReference>
<dbReference type="SUPFAM" id="SSF63882">
    <property type="entry name" value="MoeA N-terminal region -like"/>
    <property type="match status" value="1"/>
</dbReference>
<evidence type="ECO:0000256" key="7">
    <source>
        <dbReference type="ARBA" id="ARBA00022723"/>
    </source>
</evidence>
<evidence type="ECO:0000256" key="8">
    <source>
        <dbReference type="ARBA" id="ARBA00022842"/>
    </source>
</evidence>
<reference evidence="13 14" key="1">
    <citation type="journal article" date="2014" name="PLoS ONE">
        <title>Physiological and genomic features of a novel sulfur-oxidizing gammaproteobacterium belonging to a previously uncultivated symbiotic lineage isolated from a hydrothermal vent.</title>
        <authorList>
            <person name="Nunoura T."/>
            <person name="Takaki Y."/>
            <person name="Kazama H."/>
            <person name="Kakuta J."/>
            <person name="Shimamura S."/>
            <person name="Makita H."/>
            <person name="Hirai M."/>
            <person name="Miyazaki M."/>
            <person name="Takai K."/>
        </authorList>
    </citation>
    <scope>NUCLEOTIDE SEQUENCE [LARGE SCALE GENOMIC DNA]</scope>
    <source>
        <strain evidence="13 14">Hiromi1</strain>
    </source>
</reference>
<evidence type="ECO:0000256" key="5">
    <source>
        <dbReference type="ARBA" id="ARBA00022505"/>
    </source>
</evidence>
<dbReference type="PROSITE" id="PS01079">
    <property type="entry name" value="MOCF_BIOSYNTHESIS_2"/>
    <property type="match status" value="1"/>
</dbReference>
<dbReference type="InterPro" id="IPR036135">
    <property type="entry name" value="MoeA_linker/N_sf"/>
</dbReference>
<dbReference type="OrthoDB" id="9804758at2"/>
<dbReference type="NCBIfam" id="TIGR00177">
    <property type="entry name" value="molyb_syn"/>
    <property type="match status" value="1"/>
</dbReference>
<evidence type="ECO:0000256" key="1">
    <source>
        <dbReference type="ARBA" id="ARBA00001946"/>
    </source>
</evidence>
<comment type="pathway">
    <text evidence="3 11">Cofactor biosynthesis; molybdopterin biosynthesis.</text>
</comment>
<dbReference type="PANTHER" id="PTHR10192">
    <property type="entry name" value="MOLYBDOPTERIN BIOSYNTHESIS PROTEIN"/>
    <property type="match status" value="1"/>
</dbReference>
<dbReference type="PANTHER" id="PTHR10192:SF5">
    <property type="entry name" value="GEPHYRIN"/>
    <property type="match status" value="1"/>
</dbReference>
<evidence type="ECO:0000313" key="13">
    <source>
        <dbReference type="EMBL" id="BAO43076.1"/>
    </source>
</evidence>
<dbReference type="UniPathway" id="UPA00344"/>
<evidence type="ECO:0000256" key="2">
    <source>
        <dbReference type="ARBA" id="ARBA00002901"/>
    </source>
</evidence>
<dbReference type="AlphaFoldDB" id="A0A7U6GGA7"/>
<name>A0A7U6GGA7_9GAMM</name>
<dbReference type="RefSeq" id="WP_041064317.1">
    <property type="nucleotide sequence ID" value="NZ_AP012273.1"/>
</dbReference>
<comment type="catalytic activity">
    <reaction evidence="10">
        <text>adenylyl-molybdopterin + molybdate = Mo-molybdopterin + AMP + H(+)</text>
        <dbReference type="Rhea" id="RHEA:35047"/>
        <dbReference type="ChEBI" id="CHEBI:15378"/>
        <dbReference type="ChEBI" id="CHEBI:36264"/>
        <dbReference type="ChEBI" id="CHEBI:62727"/>
        <dbReference type="ChEBI" id="CHEBI:71302"/>
        <dbReference type="ChEBI" id="CHEBI:456215"/>
        <dbReference type="EC" id="2.10.1.1"/>
    </reaction>
</comment>
<dbReference type="InterPro" id="IPR038987">
    <property type="entry name" value="MoeA-like"/>
</dbReference>
<comment type="similarity">
    <text evidence="4 11">Belongs to the MoeA family.</text>
</comment>
<keyword evidence="5 11" id="KW-0500">Molybdenum</keyword>
<dbReference type="Gene3D" id="2.170.190.11">
    <property type="entry name" value="Molybdopterin biosynthesis moea protein, domain 3"/>
    <property type="match status" value="1"/>
</dbReference>
<feature type="domain" description="MoaB/Mog" evidence="12">
    <location>
        <begin position="187"/>
        <end position="324"/>
    </location>
</feature>
<dbReference type="Gene3D" id="2.40.340.10">
    <property type="entry name" value="MoeA, C-terminal, domain IV"/>
    <property type="match status" value="1"/>
</dbReference>
<dbReference type="Pfam" id="PF03454">
    <property type="entry name" value="MoeA_C"/>
    <property type="match status" value="1"/>
</dbReference>
<evidence type="ECO:0000256" key="10">
    <source>
        <dbReference type="ARBA" id="ARBA00047317"/>
    </source>
</evidence>
<evidence type="ECO:0000256" key="6">
    <source>
        <dbReference type="ARBA" id="ARBA00022679"/>
    </source>
</evidence>
<dbReference type="KEGG" id="tbn:TBH_C0128"/>
<dbReference type="InterPro" id="IPR008284">
    <property type="entry name" value="MoCF_biosynth_CS"/>
</dbReference>
<dbReference type="InterPro" id="IPR001453">
    <property type="entry name" value="MoaB/Mog_dom"/>
</dbReference>
<dbReference type="InterPro" id="IPR036688">
    <property type="entry name" value="MoeA_C_domain_IV_sf"/>
</dbReference>
<dbReference type="EC" id="2.10.1.1" evidence="11"/>
<keyword evidence="7 11" id="KW-0479">Metal-binding</keyword>
<dbReference type="GO" id="GO:0046872">
    <property type="term" value="F:metal ion binding"/>
    <property type="evidence" value="ECO:0007669"/>
    <property type="project" value="UniProtKB-UniRule"/>
</dbReference>
<dbReference type="EMBL" id="AP012273">
    <property type="protein sequence ID" value="BAO43076.1"/>
    <property type="molecule type" value="Genomic_DNA"/>
</dbReference>
<evidence type="ECO:0000313" key="14">
    <source>
        <dbReference type="Proteomes" id="UP000031631"/>
    </source>
</evidence>
<keyword evidence="6 11" id="KW-0808">Transferase</keyword>
<dbReference type="SUPFAM" id="SSF63867">
    <property type="entry name" value="MoeA C-terminal domain-like"/>
    <property type="match status" value="1"/>
</dbReference>
<dbReference type="InterPro" id="IPR005111">
    <property type="entry name" value="MoeA_C_domain_IV"/>
</dbReference>
<dbReference type="FunFam" id="3.40.980.10:FF:000004">
    <property type="entry name" value="Molybdopterin molybdenumtransferase"/>
    <property type="match status" value="1"/>
</dbReference>
<dbReference type="Pfam" id="PF00994">
    <property type="entry name" value="MoCF_biosynth"/>
    <property type="match status" value="1"/>
</dbReference>